<accession>A0A2N5UML8</accession>
<name>A0A2N5UML8_9BASI</name>
<protein>
    <submittedName>
        <fullName evidence="1">Uncharacterized protein</fullName>
    </submittedName>
</protein>
<organism evidence="1 2">
    <name type="scientific">Puccinia coronata f. sp. avenae</name>
    <dbReference type="NCBI Taxonomy" id="200324"/>
    <lineage>
        <taxon>Eukaryota</taxon>
        <taxon>Fungi</taxon>
        <taxon>Dikarya</taxon>
        <taxon>Basidiomycota</taxon>
        <taxon>Pucciniomycotina</taxon>
        <taxon>Pucciniomycetes</taxon>
        <taxon>Pucciniales</taxon>
        <taxon>Pucciniaceae</taxon>
        <taxon>Puccinia</taxon>
    </lineage>
</organism>
<dbReference type="AlphaFoldDB" id="A0A2N5UML8"/>
<evidence type="ECO:0000313" key="2">
    <source>
        <dbReference type="Proteomes" id="UP000235392"/>
    </source>
</evidence>
<proteinExistence type="predicted"/>
<reference evidence="1 2" key="1">
    <citation type="submission" date="2017-11" db="EMBL/GenBank/DDBJ databases">
        <title>De novo assembly and phasing of dikaryotic genomes from two isolates of Puccinia coronata f. sp. avenae, the causal agent of oat crown rust.</title>
        <authorList>
            <person name="Miller M.E."/>
            <person name="Zhang Y."/>
            <person name="Omidvar V."/>
            <person name="Sperschneider J."/>
            <person name="Schwessinger B."/>
            <person name="Raley C."/>
            <person name="Palmer J.M."/>
            <person name="Garnica D."/>
            <person name="Upadhyaya N."/>
            <person name="Rathjen J."/>
            <person name="Taylor J.M."/>
            <person name="Park R.F."/>
            <person name="Dodds P.N."/>
            <person name="Hirsch C.D."/>
            <person name="Kianian S.F."/>
            <person name="Figueroa M."/>
        </authorList>
    </citation>
    <scope>NUCLEOTIDE SEQUENCE [LARGE SCALE GENOMIC DNA]</scope>
    <source>
        <strain evidence="1">12SD80</strain>
    </source>
</reference>
<gene>
    <name evidence="1" type="ORF">PCASD_08414</name>
</gene>
<evidence type="ECO:0000313" key="1">
    <source>
        <dbReference type="EMBL" id="PLW38992.1"/>
    </source>
</evidence>
<comment type="caution">
    <text evidence="1">The sequence shown here is derived from an EMBL/GenBank/DDBJ whole genome shotgun (WGS) entry which is preliminary data.</text>
</comment>
<dbReference type="EMBL" id="PGCI01000120">
    <property type="protein sequence ID" value="PLW38992.1"/>
    <property type="molecule type" value="Genomic_DNA"/>
</dbReference>
<sequence length="145" mass="15695">MQPTKNPSTHHPLGVYSALNKSITAAAEVPTEVELAIPPLSRLNLLEPYPDDLKLLLVGLQAEGAKNRVETQIKLSLVLVTGEGASIDRNGNLSTCAQHSLSRLGNWSHIKLPAYSVIKRKSKKLIKTGIPPEETLFLDVASTLP</sequence>
<dbReference type="Proteomes" id="UP000235392">
    <property type="component" value="Unassembled WGS sequence"/>
</dbReference>